<dbReference type="PROSITE" id="PS50066">
    <property type="entry name" value="MADS_BOX_2"/>
    <property type="match status" value="1"/>
</dbReference>
<evidence type="ECO:0000256" key="7">
    <source>
        <dbReference type="SAM" id="MobiDB-lite"/>
    </source>
</evidence>
<dbReference type="Gene3D" id="3.40.1810.10">
    <property type="entry name" value="Transcription factor, MADS-box"/>
    <property type="match status" value="1"/>
</dbReference>
<evidence type="ECO:0000256" key="1">
    <source>
        <dbReference type="ARBA" id="ARBA00004123"/>
    </source>
</evidence>
<keyword evidence="2" id="KW-0805">Transcription regulation</keyword>
<gene>
    <name evidence="9" type="ORF">P4O66_012284</name>
</gene>
<dbReference type="Pfam" id="PF12347">
    <property type="entry name" value="HJURP_C"/>
    <property type="match status" value="2"/>
</dbReference>
<dbReference type="GO" id="GO:0046983">
    <property type="term" value="F:protein dimerization activity"/>
    <property type="evidence" value="ECO:0007669"/>
    <property type="project" value="InterPro"/>
</dbReference>
<evidence type="ECO:0000256" key="5">
    <source>
        <dbReference type="ARBA" id="ARBA00023163"/>
    </source>
</evidence>
<feature type="region of interest" description="Disordered" evidence="7">
    <location>
        <begin position="597"/>
        <end position="704"/>
    </location>
</feature>
<dbReference type="Proteomes" id="UP001239994">
    <property type="component" value="Unassembled WGS sequence"/>
</dbReference>
<evidence type="ECO:0000256" key="4">
    <source>
        <dbReference type="ARBA" id="ARBA00023159"/>
    </source>
</evidence>
<organism evidence="9 10">
    <name type="scientific">Electrophorus voltai</name>
    <dbReference type="NCBI Taxonomy" id="2609070"/>
    <lineage>
        <taxon>Eukaryota</taxon>
        <taxon>Metazoa</taxon>
        <taxon>Chordata</taxon>
        <taxon>Craniata</taxon>
        <taxon>Vertebrata</taxon>
        <taxon>Euteleostomi</taxon>
        <taxon>Actinopterygii</taxon>
        <taxon>Neopterygii</taxon>
        <taxon>Teleostei</taxon>
        <taxon>Ostariophysi</taxon>
        <taxon>Gymnotiformes</taxon>
        <taxon>Gymnotoidei</taxon>
        <taxon>Gymnotidae</taxon>
        <taxon>Electrophorus</taxon>
    </lineage>
</organism>
<dbReference type="Pfam" id="PF00319">
    <property type="entry name" value="SRF-TF"/>
    <property type="match status" value="1"/>
</dbReference>
<comment type="caution">
    <text evidence="9">The sequence shown here is derived from an EMBL/GenBank/DDBJ whole genome shotgun (WGS) entry which is preliminary data.</text>
</comment>
<evidence type="ECO:0000256" key="3">
    <source>
        <dbReference type="ARBA" id="ARBA00023125"/>
    </source>
</evidence>
<dbReference type="CDD" id="cd00265">
    <property type="entry name" value="MADS_MEF2_like"/>
    <property type="match status" value="1"/>
</dbReference>
<name>A0AAD8Z4J6_9TELE</name>
<feature type="domain" description="MADS-box" evidence="8">
    <location>
        <begin position="185"/>
        <end position="236"/>
    </location>
</feature>
<dbReference type="SMART" id="SM00432">
    <property type="entry name" value="MADS"/>
    <property type="match status" value="1"/>
</dbReference>
<dbReference type="InterPro" id="IPR036879">
    <property type="entry name" value="TF_MADSbox_sf"/>
</dbReference>
<comment type="subcellular location">
    <subcellularLocation>
        <location evidence="1">Nucleus</location>
    </subcellularLocation>
</comment>
<sequence length="704" mass="76451">MGRKKIQITRIMDERNRQWQSSGRPPCRWCHACRHGAHVTLGGHFMLPHPLLSPCHPENTSLERRHLQQASASLNARPDVRTEGISVKRKKKHASRHASRPSARPQRGCSPRHQGRRAGRQNRSQYMSDAPGSPKPAVWESAASEPDVPGHDRSGQVARHALAGVSGAGSAWRVMALSAIGWHLREEERQNGGVTFTKRKFGLMKKAYELSVLCDCEIALIIFNSTNKLFQYASTDMDKVLLKYTEYNEPHESRTNSDIVETLRKKGLNGCDSPDPDADDSVGHSPESEDKYRKINEDIDLMISRQRLCALSKKDSKGDESLELESALALTPRTEEKYKQINEEFDHMIKTHKIPAVPPSNYEMPVSIPVSNQIYSHPGGSLGNHNLVPLAHHSLQRNSMSPGVTHRPPSAGGLMGADLTTGPGTSAGKDGIPTYYRNGYGNHRNSPGLLVSSGGMNKNMQAKSPPPMNLGMGSRKPDLRVLIPPGAKNNMPSINQRINNSQSAQSLATPVVSVATPTLPGQGMGGYPSAISTSYGTEYSLSSADLSSISGFNSGSSLHLGSMSGWQQQHLQGIPHSTLGQLGNCTSTHLCQGSNLSLPSTQSLHIKSEPVSPPRDRSSSATPAGYAPPPSHQQQHQGPPPQARQDSGRSPADSLSSCGSSHEGSDRDEHRPDFHSPLGMGRPGLDERDSPSVKRVRLSEGWAT</sequence>
<dbReference type="PANTHER" id="PTHR48019">
    <property type="entry name" value="SERUM RESPONSE FACTOR HOMOLOG"/>
    <property type="match status" value="1"/>
</dbReference>
<dbReference type="SUPFAM" id="SSF55455">
    <property type="entry name" value="SRF-like"/>
    <property type="match status" value="1"/>
</dbReference>
<dbReference type="InterPro" id="IPR022102">
    <property type="entry name" value="HJURP_C"/>
</dbReference>
<keyword evidence="5" id="KW-0804">Transcription</keyword>
<protein>
    <recommendedName>
        <fullName evidence="8">MADS-box domain-containing protein</fullName>
    </recommendedName>
</protein>
<dbReference type="FunFam" id="3.40.1810.10:FF:000001">
    <property type="entry name" value="Myocyte-specific enhancer factor 2A homolog"/>
    <property type="match status" value="1"/>
</dbReference>
<keyword evidence="6" id="KW-0539">Nucleus</keyword>
<accession>A0AAD8Z4J6</accession>
<feature type="compositionally biased region" description="Basic residues" evidence="7">
    <location>
        <begin position="87"/>
        <end position="99"/>
    </location>
</feature>
<evidence type="ECO:0000313" key="9">
    <source>
        <dbReference type="EMBL" id="KAK1792329.1"/>
    </source>
</evidence>
<keyword evidence="3" id="KW-0238">DNA-binding</keyword>
<keyword evidence="4" id="KW-0010">Activator</keyword>
<dbReference type="InterPro" id="IPR033896">
    <property type="entry name" value="MEF2-like_N"/>
</dbReference>
<feature type="region of interest" description="Disordered" evidence="7">
    <location>
        <begin position="62"/>
        <end position="155"/>
    </location>
</feature>
<dbReference type="InterPro" id="IPR050142">
    <property type="entry name" value="MADS-box/MEF2_TF"/>
</dbReference>
<evidence type="ECO:0000313" key="10">
    <source>
        <dbReference type="Proteomes" id="UP001239994"/>
    </source>
</evidence>
<dbReference type="GO" id="GO:0005634">
    <property type="term" value="C:nucleus"/>
    <property type="evidence" value="ECO:0007669"/>
    <property type="project" value="UniProtKB-SubCell"/>
</dbReference>
<dbReference type="InterPro" id="IPR002100">
    <property type="entry name" value="TF_MADSbox"/>
</dbReference>
<evidence type="ECO:0000256" key="6">
    <source>
        <dbReference type="ARBA" id="ARBA00023242"/>
    </source>
</evidence>
<evidence type="ECO:0000259" key="8">
    <source>
        <dbReference type="PROSITE" id="PS50066"/>
    </source>
</evidence>
<keyword evidence="10" id="KW-1185">Reference proteome</keyword>
<dbReference type="EMBL" id="JAROKS010000019">
    <property type="protein sequence ID" value="KAK1792329.1"/>
    <property type="molecule type" value="Genomic_DNA"/>
</dbReference>
<dbReference type="GO" id="GO:0000977">
    <property type="term" value="F:RNA polymerase II transcription regulatory region sequence-specific DNA binding"/>
    <property type="evidence" value="ECO:0007669"/>
    <property type="project" value="InterPro"/>
</dbReference>
<reference evidence="9" key="1">
    <citation type="submission" date="2023-03" db="EMBL/GenBank/DDBJ databases">
        <title>Electrophorus voltai genome.</title>
        <authorList>
            <person name="Bian C."/>
        </authorList>
    </citation>
    <scope>NUCLEOTIDE SEQUENCE</scope>
    <source>
        <strain evidence="9">CB-2022</strain>
        <tissue evidence="9">Muscle</tissue>
    </source>
</reference>
<evidence type="ECO:0000256" key="2">
    <source>
        <dbReference type="ARBA" id="ARBA00023015"/>
    </source>
</evidence>
<feature type="region of interest" description="Disordered" evidence="7">
    <location>
        <begin position="266"/>
        <end position="291"/>
    </location>
</feature>
<dbReference type="GO" id="GO:0045944">
    <property type="term" value="P:positive regulation of transcription by RNA polymerase II"/>
    <property type="evidence" value="ECO:0007669"/>
    <property type="project" value="InterPro"/>
</dbReference>
<proteinExistence type="predicted"/>
<feature type="compositionally biased region" description="Basic and acidic residues" evidence="7">
    <location>
        <begin position="663"/>
        <end position="674"/>
    </location>
</feature>
<dbReference type="AlphaFoldDB" id="A0AAD8Z4J6"/>